<evidence type="ECO:0000259" key="1">
    <source>
        <dbReference type="Pfam" id="PF04149"/>
    </source>
</evidence>
<evidence type="ECO:0000313" key="3">
    <source>
        <dbReference type="Proteomes" id="UP001569904"/>
    </source>
</evidence>
<feature type="domain" description="DUF397" evidence="1">
    <location>
        <begin position="4"/>
        <end position="59"/>
    </location>
</feature>
<keyword evidence="3" id="KW-1185">Reference proteome</keyword>
<evidence type="ECO:0000313" key="2">
    <source>
        <dbReference type="EMBL" id="MFA1557020.1"/>
    </source>
</evidence>
<dbReference type="Proteomes" id="UP001569904">
    <property type="component" value="Unassembled WGS sequence"/>
</dbReference>
<dbReference type="InterPro" id="IPR007278">
    <property type="entry name" value="DUF397"/>
</dbReference>
<dbReference type="Pfam" id="PF04149">
    <property type="entry name" value="DUF397"/>
    <property type="match status" value="1"/>
</dbReference>
<comment type="caution">
    <text evidence="2">The sequence shown here is derived from an EMBL/GenBank/DDBJ whole genome shotgun (WGS) entry which is preliminary data.</text>
</comment>
<organism evidence="2 3">
    <name type="scientific">Actinomadura chokoriensis</name>
    <dbReference type="NCBI Taxonomy" id="454156"/>
    <lineage>
        <taxon>Bacteria</taxon>
        <taxon>Bacillati</taxon>
        <taxon>Actinomycetota</taxon>
        <taxon>Actinomycetes</taxon>
        <taxon>Streptosporangiales</taxon>
        <taxon>Thermomonosporaceae</taxon>
        <taxon>Actinomadura</taxon>
    </lineage>
</organism>
<reference evidence="2 3" key="1">
    <citation type="submission" date="2023-11" db="EMBL/GenBank/DDBJ databases">
        <title>Actinomadura monticuli sp. nov., isolated from volcanic ash.</title>
        <authorList>
            <person name="Lee S.D."/>
            <person name="Yang H."/>
            <person name="Kim I.S."/>
        </authorList>
    </citation>
    <scope>NUCLEOTIDE SEQUENCE [LARGE SCALE GENOMIC DNA]</scope>
    <source>
        <strain evidence="2 3">DSM 45346</strain>
    </source>
</reference>
<name>A0ABV4R287_9ACTN</name>
<dbReference type="RefSeq" id="WP_371943770.1">
    <property type="nucleotide sequence ID" value="NZ_JAXCEH010000018.1"/>
</dbReference>
<proteinExistence type="predicted"/>
<sequence length="67" mass="7204">MIYWRKSSRSGSQSQNCVECARLPTGHHAIVGIRDSTDPDGPRLALSPEAWGALLSHLKGNASESTV</sequence>
<accession>A0ABV4R287</accession>
<protein>
    <submittedName>
        <fullName evidence="2">DUF397 domain-containing protein</fullName>
    </submittedName>
</protein>
<dbReference type="EMBL" id="JAXCEH010000018">
    <property type="protein sequence ID" value="MFA1557020.1"/>
    <property type="molecule type" value="Genomic_DNA"/>
</dbReference>
<gene>
    <name evidence="2" type="ORF">SM436_25345</name>
</gene>